<dbReference type="PANTHER" id="PTHR37243:SF2">
    <property type="entry name" value="NEGATIVE REGULATOR OF SYSTEMIC ACQUIRED RESISTANCE SNI1"/>
    <property type="match status" value="1"/>
</dbReference>
<dbReference type="Gramene" id="MELO3C031111.2.1">
    <property type="protein sequence ID" value="MELO3C031111.2.1"/>
    <property type="gene ID" value="MELO3C031111.2"/>
</dbReference>
<dbReference type="PANTHER" id="PTHR37243">
    <property type="entry name" value="NEGATIVE REGULATOR OF SYSTEMIC ACQUIRED RESISTANCE SNI1"/>
    <property type="match status" value="1"/>
</dbReference>
<dbReference type="GO" id="GO:0030915">
    <property type="term" value="C:Smc5-Smc6 complex"/>
    <property type="evidence" value="ECO:0007669"/>
    <property type="project" value="InterPro"/>
</dbReference>
<protein>
    <submittedName>
        <fullName evidence="1">Uncharacterized protein</fullName>
    </submittedName>
</protein>
<accession>A0A9I9EAK9</accession>
<dbReference type="AlphaFoldDB" id="A0A9I9EAK9"/>
<proteinExistence type="predicted"/>
<dbReference type="GO" id="GO:0000976">
    <property type="term" value="F:transcription cis-regulatory region binding"/>
    <property type="evidence" value="ECO:0007669"/>
    <property type="project" value="TreeGrafter"/>
</dbReference>
<dbReference type="GO" id="GO:0045892">
    <property type="term" value="P:negative regulation of DNA-templated transcription"/>
    <property type="evidence" value="ECO:0007669"/>
    <property type="project" value="InterPro"/>
</dbReference>
<reference evidence="1" key="1">
    <citation type="submission" date="2023-03" db="UniProtKB">
        <authorList>
            <consortium name="EnsemblPlants"/>
        </authorList>
    </citation>
    <scope>IDENTIFICATION</scope>
</reference>
<organism evidence="1">
    <name type="scientific">Cucumis melo</name>
    <name type="common">Muskmelon</name>
    <dbReference type="NCBI Taxonomy" id="3656"/>
    <lineage>
        <taxon>Eukaryota</taxon>
        <taxon>Viridiplantae</taxon>
        <taxon>Streptophyta</taxon>
        <taxon>Embryophyta</taxon>
        <taxon>Tracheophyta</taxon>
        <taxon>Spermatophyta</taxon>
        <taxon>Magnoliopsida</taxon>
        <taxon>eudicotyledons</taxon>
        <taxon>Gunneridae</taxon>
        <taxon>Pentapetalae</taxon>
        <taxon>rosids</taxon>
        <taxon>fabids</taxon>
        <taxon>Cucurbitales</taxon>
        <taxon>Cucurbitaceae</taxon>
        <taxon>Benincaseae</taxon>
        <taxon>Cucumis</taxon>
    </lineage>
</organism>
<name>A0A9I9EAK9_CUCME</name>
<sequence>MCLTLYLARLRTLAVDLYQFGTYSNTNQQMKAVLKGNLEVLSNMLLFHYLVNALERDLVPQSQMNKETMNWILVLESLLNNMILENELQRINEGLCDYPVWIGSISC</sequence>
<dbReference type="InterPro" id="IPR034561">
    <property type="entry name" value="SNI1"/>
</dbReference>
<dbReference type="EnsemblPlants" id="MELO3C031111.2.1">
    <property type="protein sequence ID" value="MELO3C031111.2.1"/>
    <property type="gene ID" value="MELO3C031111.2"/>
</dbReference>
<dbReference type="GO" id="GO:0005634">
    <property type="term" value="C:nucleus"/>
    <property type="evidence" value="ECO:0007669"/>
    <property type="project" value="InterPro"/>
</dbReference>
<dbReference type="GO" id="GO:0006974">
    <property type="term" value="P:DNA damage response"/>
    <property type="evidence" value="ECO:0007669"/>
    <property type="project" value="InterPro"/>
</dbReference>
<evidence type="ECO:0000313" key="1">
    <source>
        <dbReference type="EnsemblPlants" id="MELO3C031111.2.1"/>
    </source>
</evidence>
<dbReference type="GO" id="GO:0010113">
    <property type="term" value="P:negative regulation of systemic acquired resistance"/>
    <property type="evidence" value="ECO:0007669"/>
    <property type="project" value="TreeGrafter"/>
</dbReference>